<dbReference type="EMBL" id="JAAAHY010001453">
    <property type="protein sequence ID" value="KAF9949103.1"/>
    <property type="molecule type" value="Genomic_DNA"/>
</dbReference>
<sequence length="115" mass="12573">MVTQQFKKFLVILDESQILGRQSSASFLDSNNTTRPVLAPILYAFRRLAGAASRDVCVMPCGTGLSSYDPTWVGGSASGVKMPTIEYEASKLSDVVVDFSGWTEKEAIDSYVKRL</sequence>
<comment type="caution">
    <text evidence="1">The sequence shown here is derived from an EMBL/GenBank/DDBJ whole genome shotgun (WGS) entry which is preliminary data.</text>
</comment>
<reference evidence="1" key="1">
    <citation type="journal article" date="2020" name="Fungal Divers.">
        <title>Resolving the Mortierellaceae phylogeny through synthesis of multi-gene phylogenetics and phylogenomics.</title>
        <authorList>
            <person name="Vandepol N."/>
            <person name="Liber J."/>
            <person name="Desiro A."/>
            <person name="Na H."/>
            <person name="Kennedy M."/>
            <person name="Barry K."/>
            <person name="Grigoriev I.V."/>
            <person name="Miller A.N."/>
            <person name="O'Donnell K."/>
            <person name="Stajich J.E."/>
            <person name="Bonito G."/>
        </authorList>
    </citation>
    <scope>NUCLEOTIDE SEQUENCE</scope>
    <source>
        <strain evidence="1">CK1249</strain>
    </source>
</reference>
<feature type="non-terminal residue" evidence="1">
    <location>
        <position position="115"/>
    </location>
</feature>
<dbReference type="OrthoDB" id="2412356at2759"/>
<evidence type="ECO:0000313" key="2">
    <source>
        <dbReference type="Proteomes" id="UP000738359"/>
    </source>
</evidence>
<organism evidence="1 2">
    <name type="scientific">Mortierella alpina</name>
    <name type="common">Oleaginous fungus</name>
    <name type="synonym">Mortierella renispora</name>
    <dbReference type="NCBI Taxonomy" id="64518"/>
    <lineage>
        <taxon>Eukaryota</taxon>
        <taxon>Fungi</taxon>
        <taxon>Fungi incertae sedis</taxon>
        <taxon>Mucoromycota</taxon>
        <taxon>Mortierellomycotina</taxon>
        <taxon>Mortierellomycetes</taxon>
        <taxon>Mortierellales</taxon>
        <taxon>Mortierellaceae</taxon>
        <taxon>Mortierella</taxon>
    </lineage>
</organism>
<accession>A0A9P6IV10</accession>
<dbReference type="Proteomes" id="UP000738359">
    <property type="component" value="Unassembled WGS sequence"/>
</dbReference>
<name>A0A9P6IV10_MORAP</name>
<evidence type="ECO:0000313" key="1">
    <source>
        <dbReference type="EMBL" id="KAF9949103.1"/>
    </source>
</evidence>
<proteinExistence type="predicted"/>
<keyword evidence="2" id="KW-1185">Reference proteome</keyword>
<gene>
    <name evidence="1" type="ORF">BGZ70_001942</name>
</gene>
<dbReference type="AlphaFoldDB" id="A0A9P6IV10"/>
<protein>
    <submittedName>
        <fullName evidence="1">Uncharacterized protein</fullName>
    </submittedName>
</protein>